<reference evidence="2" key="1">
    <citation type="submission" date="2023-07" db="EMBL/GenBank/DDBJ databases">
        <title>draft genome sequence of fig (Ficus carica).</title>
        <authorList>
            <person name="Takahashi T."/>
            <person name="Nishimura K."/>
        </authorList>
    </citation>
    <scope>NUCLEOTIDE SEQUENCE</scope>
</reference>
<dbReference type="AlphaFoldDB" id="A0AA88B065"/>
<feature type="region of interest" description="Disordered" evidence="1">
    <location>
        <begin position="285"/>
        <end position="332"/>
    </location>
</feature>
<accession>A0AA88B065</accession>
<organism evidence="2 3">
    <name type="scientific">Ficus carica</name>
    <name type="common">Common fig</name>
    <dbReference type="NCBI Taxonomy" id="3494"/>
    <lineage>
        <taxon>Eukaryota</taxon>
        <taxon>Viridiplantae</taxon>
        <taxon>Streptophyta</taxon>
        <taxon>Embryophyta</taxon>
        <taxon>Tracheophyta</taxon>
        <taxon>Spermatophyta</taxon>
        <taxon>Magnoliopsida</taxon>
        <taxon>eudicotyledons</taxon>
        <taxon>Gunneridae</taxon>
        <taxon>Pentapetalae</taxon>
        <taxon>rosids</taxon>
        <taxon>fabids</taxon>
        <taxon>Rosales</taxon>
        <taxon>Moraceae</taxon>
        <taxon>Ficeae</taxon>
        <taxon>Ficus</taxon>
    </lineage>
</organism>
<dbReference type="Proteomes" id="UP001187192">
    <property type="component" value="Unassembled WGS sequence"/>
</dbReference>
<dbReference type="EMBL" id="BTGU01000051">
    <property type="protein sequence ID" value="GMN54501.1"/>
    <property type="molecule type" value="Genomic_DNA"/>
</dbReference>
<feature type="region of interest" description="Disordered" evidence="1">
    <location>
        <begin position="201"/>
        <end position="227"/>
    </location>
</feature>
<keyword evidence="3" id="KW-1185">Reference proteome</keyword>
<proteinExistence type="predicted"/>
<gene>
    <name evidence="2" type="ORF">TIFTF001_023618</name>
</gene>
<evidence type="ECO:0000313" key="2">
    <source>
        <dbReference type="EMBL" id="GMN54501.1"/>
    </source>
</evidence>
<name>A0AA88B065_FICCA</name>
<protein>
    <submittedName>
        <fullName evidence="2">Uncharacterized protein</fullName>
    </submittedName>
</protein>
<comment type="caution">
    <text evidence="2">The sequence shown here is derived from an EMBL/GenBank/DDBJ whole genome shotgun (WGS) entry which is preliminary data.</text>
</comment>
<sequence length="332" mass="35079">MVELQRGALPIVIHPTVKIDCANLFFFPSPIYHKPPPCGTFGEAPPAPQWGGWFGVGGRGGLSAGIGGRVGGPELGGFGFKGEGDSSTGVRGGRARGVRHRGWGARTLMSGMKWGGVGGPSSGGFSVGGGGGSSIGVGGGLGGQIWYVASVDEEIASVREGKGRGGHLGGDCSGNRCLVKKILALGWRVAEGIGGYLGSEKAHGGGGEDEELVADGAQSRRQKQRSHYQMVVSISRGQGLDETKGCSVDLHLAKIEGKENFIEVRGLALPRVCNADNKWSWDYEISSRSPSDHDRQSWDRELSVQPPLSHNRRSRDHKLLLRPPPEFELARP</sequence>
<evidence type="ECO:0000256" key="1">
    <source>
        <dbReference type="SAM" id="MobiDB-lite"/>
    </source>
</evidence>
<feature type="compositionally biased region" description="Basic and acidic residues" evidence="1">
    <location>
        <begin position="290"/>
        <end position="302"/>
    </location>
</feature>
<evidence type="ECO:0000313" key="3">
    <source>
        <dbReference type="Proteomes" id="UP001187192"/>
    </source>
</evidence>